<feature type="transmembrane region" description="Helical" evidence="1">
    <location>
        <begin position="36"/>
        <end position="55"/>
    </location>
</feature>
<gene>
    <name evidence="2" type="ORF">DXZ20_31205</name>
</gene>
<keyword evidence="1" id="KW-1133">Transmembrane helix</keyword>
<keyword evidence="3" id="KW-1185">Reference proteome</keyword>
<evidence type="ECO:0000313" key="3">
    <source>
        <dbReference type="Proteomes" id="UP000481033"/>
    </source>
</evidence>
<dbReference type="RefSeq" id="WP_163660880.1">
    <property type="nucleotide sequence ID" value="NZ_QXHD01000004.1"/>
</dbReference>
<feature type="transmembrane region" description="Helical" evidence="1">
    <location>
        <begin position="139"/>
        <end position="157"/>
    </location>
</feature>
<proteinExistence type="predicted"/>
<protein>
    <submittedName>
        <fullName evidence="2">Uncharacterized protein</fullName>
    </submittedName>
</protein>
<feature type="transmembrane region" description="Helical" evidence="1">
    <location>
        <begin position="163"/>
        <end position="182"/>
    </location>
</feature>
<feature type="transmembrane region" description="Helical" evidence="1">
    <location>
        <begin position="76"/>
        <end position="94"/>
    </location>
</feature>
<evidence type="ECO:0000313" key="2">
    <source>
        <dbReference type="EMBL" id="NEZ60034.1"/>
    </source>
</evidence>
<comment type="caution">
    <text evidence="2">The sequence shown here is derived from an EMBL/GenBank/DDBJ whole genome shotgun (WGS) entry which is preliminary data.</text>
</comment>
<dbReference type="AlphaFoldDB" id="A0A6M0RUX6"/>
<feature type="transmembrane region" description="Helical" evidence="1">
    <location>
        <begin position="12"/>
        <end position="30"/>
    </location>
</feature>
<dbReference type="EMBL" id="QXHD01000004">
    <property type="protein sequence ID" value="NEZ60034.1"/>
    <property type="molecule type" value="Genomic_DNA"/>
</dbReference>
<evidence type="ECO:0000256" key="1">
    <source>
        <dbReference type="SAM" id="Phobius"/>
    </source>
</evidence>
<organism evidence="2 3">
    <name type="scientific">Adonisia turfae CCMR0081</name>
    <dbReference type="NCBI Taxonomy" id="2292702"/>
    <lineage>
        <taxon>Bacteria</taxon>
        <taxon>Bacillati</taxon>
        <taxon>Cyanobacteriota</taxon>
        <taxon>Adonisia</taxon>
        <taxon>Adonisia turfae</taxon>
    </lineage>
</organism>
<keyword evidence="1" id="KW-0472">Membrane</keyword>
<sequence>MQAALGPWPTRAIVVLFWIAAGGIGWYYLLLPTANLTTGSPTIAVALILICIDQGRMAWVDLHNVYQVSLADRRVVIFYGVTLITVAMELIGFYLAWQHLVLGMVIFLVSQFFFNTAANIQLYPHSLEPIRPFPMQARWPVLIANGIALGLITLWQANYLRQLTSALWLGMVVIYLTVKYLMVTNTAAMADGGKSP</sequence>
<accession>A0A6M0RUX6</accession>
<dbReference type="Proteomes" id="UP000481033">
    <property type="component" value="Unassembled WGS sequence"/>
</dbReference>
<keyword evidence="1" id="KW-0812">Transmembrane</keyword>
<name>A0A6M0RUX6_9CYAN</name>
<reference evidence="2 3" key="1">
    <citation type="journal article" date="2020" name="Microb. Ecol.">
        <title>Ecogenomics of the Marine Benthic Filamentous Cyanobacterium Adonisia.</title>
        <authorList>
            <person name="Walter J.M."/>
            <person name="Coutinho F.H."/>
            <person name="Leomil L."/>
            <person name="Hargreaves P.I."/>
            <person name="Campeao M.E."/>
            <person name="Vieira V.V."/>
            <person name="Silva B.S."/>
            <person name="Fistarol G.O."/>
            <person name="Salomon P.S."/>
            <person name="Sawabe T."/>
            <person name="Mino S."/>
            <person name="Hosokawa M."/>
            <person name="Miyashita H."/>
            <person name="Maruyama F."/>
            <person name="van Verk M.C."/>
            <person name="Dutilh B.E."/>
            <person name="Thompson C.C."/>
            <person name="Thompson F.L."/>
        </authorList>
    </citation>
    <scope>NUCLEOTIDE SEQUENCE [LARGE SCALE GENOMIC DNA]</scope>
    <source>
        <strain evidence="2 3">CCMR0081</strain>
    </source>
</reference>
<feature type="transmembrane region" description="Helical" evidence="1">
    <location>
        <begin position="100"/>
        <end position="118"/>
    </location>
</feature>